<dbReference type="GO" id="GO:0032259">
    <property type="term" value="P:methylation"/>
    <property type="evidence" value="ECO:0007669"/>
    <property type="project" value="UniProtKB-KW"/>
</dbReference>
<name>A0A9P6VMN5_9HELO</name>
<keyword evidence="2" id="KW-1185">Reference proteome</keyword>
<accession>A0A9P6VMN5</accession>
<dbReference type="SUPFAM" id="SSF53335">
    <property type="entry name" value="S-adenosyl-L-methionine-dependent methyltransferases"/>
    <property type="match status" value="1"/>
</dbReference>
<gene>
    <name evidence="1" type="ORF">D0Z07_2608</name>
</gene>
<dbReference type="Proteomes" id="UP000785200">
    <property type="component" value="Unassembled WGS sequence"/>
</dbReference>
<proteinExistence type="predicted"/>
<dbReference type="InterPro" id="IPR029063">
    <property type="entry name" value="SAM-dependent_MTases_sf"/>
</dbReference>
<evidence type="ECO:0000313" key="1">
    <source>
        <dbReference type="EMBL" id="KAG0651131.1"/>
    </source>
</evidence>
<evidence type="ECO:0000313" key="2">
    <source>
        <dbReference type="Proteomes" id="UP000785200"/>
    </source>
</evidence>
<reference evidence="1" key="1">
    <citation type="submission" date="2019-07" db="EMBL/GenBank/DDBJ databases">
        <title>Hyphodiscus hymeniophilus genome sequencing and assembly.</title>
        <authorList>
            <person name="Kramer G."/>
            <person name="Nodwell J."/>
        </authorList>
    </citation>
    <scope>NUCLEOTIDE SEQUENCE</scope>
    <source>
        <strain evidence="1">ATCC 34498</strain>
    </source>
</reference>
<keyword evidence="1" id="KW-0808">Transferase</keyword>
<protein>
    <submittedName>
        <fullName evidence="1">Methyltransferase</fullName>
    </submittedName>
</protein>
<dbReference type="GO" id="GO:0008168">
    <property type="term" value="F:methyltransferase activity"/>
    <property type="evidence" value="ECO:0007669"/>
    <property type="project" value="UniProtKB-KW"/>
</dbReference>
<dbReference type="AlphaFoldDB" id="A0A9P6VMN5"/>
<sequence length="179" mass="20915">MATDHMEKAFHWFATEESLREIHRVLRPGATFGMIWNIEDYNGAKSWETTTKWEEKLKNIVAGLEDGHPRFRHMEWKQIFEQQQDSTPMQTLVDTVTHKLPMFSLPLGEDTIKWTVYLSDEGVWLRYTTLSQIANLSEVRKEEVRKTVFEALSGDDVERNEKGEIAVHGVTYLAWTSRV</sequence>
<organism evidence="1 2">
    <name type="scientific">Hyphodiscus hymeniophilus</name>
    <dbReference type="NCBI Taxonomy" id="353542"/>
    <lineage>
        <taxon>Eukaryota</taxon>
        <taxon>Fungi</taxon>
        <taxon>Dikarya</taxon>
        <taxon>Ascomycota</taxon>
        <taxon>Pezizomycotina</taxon>
        <taxon>Leotiomycetes</taxon>
        <taxon>Helotiales</taxon>
        <taxon>Hyphodiscaceae</taxon>
        <taxon>Hyphodiscus</taxon>
    </lineage>
</organism>
<comment type="caution">
    <text evidence="1">The sequence shown here is derived from an EMBL/GenBank/DDBJ whole genome shotgun (WGS) entry which is preliminary data.</text>
</comment>
<dbReference type="Gene3D" id="3.40.50.150">
    <property type="entry name" value="Vaccinia Virus protein VP39"/>
    <property type="match status" value="1"/>
</dbReference>
<dbReference type="EMBL" id="VNKQ01000005">
    <property type="protein sequence ID" value="KAG0651131.1"/>
    <property type="molecule type" value="Genomic_DNA"/>
</dbReference>
<keyword evidence="1" id="KW-0489">Methyltransferase</keyword>
<dbReference type="OrthoDB" id="10027013at2759"/>